<dbReference type="AlphaFoldDB" id="A0A0F8WMV6"/>
<dbReference type="EMBL" id="LAZR01068464">
    <property type="protein sequence ID" value="KKK49585.1"/>
    <property type="molecule type" value="Genomic_DNA"/>
</dbReference>
<reference evidence="1" key="1">
    <citation type="journal article" date="2015" name="Nature">
        <title>Complex archaea that bridge the gap between prokaryotes and eukaryotes.</title>
        <authorList>
            <person name="Spang A."/>
            <person name="Saw J.H."/>
            <person name="Jorgensen S.L."/>
            <person name="Zaremba-Niedzwiedzka K."/>
            <person name="Martijn J."/>
            <person name="Lind A.E."/>
            <person name="van Eijk R."/>
            <person name="Schleper C."/>
            <person name="Guy L."/>
            <person name="Ettema T.J."/>
        </authorList>
    </citation>
    <scope>NUCLEOTIDE SEQUENCE</scope>
</reference>
<gene>
    <name evidence="1" type="ORF">LCGC14_3133600</name>
</gene>
<organism evidence="1">
    <name type="scientific">marine sediment metagenome</name>
    <dbReference type="NCBI Taxonomy" id="412755"/>
    <lineage>
        <taxon>unclassified sequences</taxon>
        <taxon>metagenomes</taxon>
        <taxon>ecological metagenomes</taxon>
    </lineage>
</organism>
<comment type="caution">
    <text evidence="1">The sequence shown here is derived from an EMBL/GenBank/DDBJ whole genome shotgun (WGS) entry which is preliminary data.</text>
</comment>
<proteinExistence type="predicted"/>
<evidence type="ECO:0000313" key="1">
    <source>
        <dbReference type="EMBL" id="KKK49585.1"/>
    </source>
</evidence>
<name>A0A0F8WMV6_9ZZZZ</name>
<protein>
    <submittedName>
        <fullName evidence="1">Uncharacterized protein</fullName>
    </submittedName>
</protein>
<sequence length="72" mass="8401">MLKKVIGQRFLNPFNVRVHFDKSIVVTLFHHRTLNFLFRGPSRLRSLRFRPTGAVAPLSPRLSAHSEYISLR</sequence>
<accession>A0A0F8WMV6</accession>